<keyword evidence="2" id="KW-0732">Signal</keyword>
<evidence type="ECO:0000313" key="3">
    <source>
        <dbReference type="EMBL" id="VDO67926.1"/>
    </source>
</evidence>
<feature type="region of interest" description="Disordered" evidence="1">
    <location>
        <begin position="120"/>
        <end position="143"/>
    </location>
</feature>
<sequence>MAPLSVLLLVAMLGLGSGQYFYHVPMPVPFFVPEMVPMYMPVLTRPSDIVPDLASRTGGVYIRDPETLVGGKRPKTYMKVFNDRLPGGVGRGHIYESHLPGQDEFSSSYGTVQSFGSPNSQAFMTSNSDSKSFSVRFPDSPLS</sequence>
<keyword evidence="4" id="KW-1185">Reference proteome</keyword>
<feature type="compositionally biased region" description="Polar residues" evidence="1">
    <location>
        <begin position="120"/>
        <end position="133"/>
    </location>
</feature>
<feature type="chain" id="PRO_5044551413" evidence="2">
    <location>
        <begin position="19"/>
        <end position="143"/>
    </location>
</feature>
<name>A0A183FHS0_HELPZ</name>
<protein>
    <submittedName>
        <fullName evidence="5">Secreted protein</fullName>
    </submittedName>
</protein>
<dbReference type="OrthoDB" id="5874680at2759"/>
<evidence type="ECO:0000256" key="1">
    <source>
        <dbReference type="SAM" id="MobiDB-lite"/>
    </source>
</evidence>
<organism evidence="4 5">
    <name type="scientific">Heligmosomoides polygyrus</name>
    <name type="common">Parasitic roundworm</name>
    <dbReference type="NCBI Taxonomy" id="6339"/>
    <lineage>
        <taxon>Eukaryota</taxon>
        <taxon>Metazoa</taxon>
        <taxon>Ecdysozoa</taxon>
        <taxon>Nematoda</taxon>
        <taxon>Chromadorea</taxon>
        <taxon>Rhabditida</taxon>
        <taxon>Rhabditina</taxon>
        <taxon>Rhabditomorpha</taxon>
        <taxon>Strongyloidea</taxon>
        <taxon>Heligmosomidae</taxon>
        <taxon>Heligmosomoides</taxon>
    </lineage>
</organism>
<dbReference type="WBParaSite" id="HPBE_0000635401-mRNA-1">
    <property type="protein sequence ID" value="HPBE_0000635401-mRNA-1"/>
    <property type="gene ID" value="HPBE_0000635401"/>
</dbReference>
<dbReference type="AlphaFoldDB" id="A0A183FHS0"/>
<feature type="signal peptide" evidence="2">
    <location>
        <begin position="1"/>
        <end position="18"/>
    </location>
</feature>
<proteinExistence type="predicted"/>
<dbReference type="Proteomes" id="UP000050761">
    <property type="component" value="Unassembled WGS sequence"/>
</dbReference>
<reference evidence="5" key="2">
    <citation type="submission" date="2019-09" db="UniProtKB">
        <authorList>
            <consortium name="WormBaseParasite"/>
        </authorList>
    </citation>
    <scope>IDENTIFICATION</scope>
</reference>
<accession>A0A183FHS0</accession>
<gene>
    <name evidence="3" type="ORF">HPBE_LOCUS6355</name>
</gene>
<evidence type="ECO:0000313" key="4">
    <source>
        <dbReference type="Proteomes" id="UP000050761"/>
    </source>
</evidence>
<accession>A0A3P7X4E6</accession>
<evidence type="ECO:0000313" key="5">
    <source>
        <dbReference type="WBParaSite" id="HPBE_0000635401-mRNA-1"/>
    </source>
</evidence>
<dbReference type="EMBL" id="UZAH01025647">
    <property type="protein sequence ID" value="VDO67926.1"/>
    <property type="molecule type" value="Genomic_DNA"/>
</dbReference>
<evidence type="ECO:0000256" key="2">
    <source>
        <dbReference type="SAM" id="SignalP"/>
    </source>
</evidence>
<reference evidence="3 4" key="1">
    <citation type="submission" date="2018-11" db="EMBL/GenBank/DDBJ databases">
        <authorList>
            <consortium name="Pathogen Informatics"/>
        </authorList>
    </citation>
    <scope>NUCLEOTIDE SEQUENCE [LARGE SCALE GENOMIC DNA]</scope>
</reference>